<dbReference type="AlphaFoldDB" id="A0A9W6V113"/>
<proteinExistence type="predicted"/>
<sequence>MPGATLRSSVSLALAPPNPVATPPLGLYSHRMATEDEPPHRLDIAAMLTDQTSACKPAREAIAAGADVTIWDKEVPQWMVAGIAAARLRRTLARGRQEIIGLDETVEILAQHRGEQLRTGIIDSVDRVWFFTLYFDATGTELLACSGVKRRRDRAKDSFES</sequence>
<name>A0A9W6V113_9ACTN</name>
<dbReference type="EMBL" id="BSSA01000002">
    <property type="protein sequence ID" value="GLW68777.1"/>
    <property type="molecule type" value="Genomic_DNA"/>
</dbReference>
<dbReference type="Proteomes" id="UP001165041">
    <property type="component" value="Unassembled WGS sequence"/>
</dbReference>
<protein>
    <submittedName>
        <fullName evidence="1">Uncharacterized protein</fullName>
    </submittedName>
</protein>
<reference evidence="1" key="1">
    <citation type="submission" date="2023-02" db="EMBL/GenBank/DDBJ databases">
        <title>Kitasatospora phosalacinea NBRC 14627.</title>
        <authorList>
            <person name="Ichikawa N."/>
            <person name="Sato H."/>
            <person name="Tonouchi N."/>
        </authorList>
    </citation>
    <scope>NUCLEOTIDE SEQUENCE</scope>
    <source>
        <strain evidence="1">NBRC 14627</strain>
    </source>
</reference>
<evidence type="ECO:0000313" key="1">
    <source>
        <dbReference type="EMBL" id="GLW68777.1"/>
    </source>
</evidence>
<organism evidence="1 2">
    <name type="scientific">Kitasatospora phosalacinea</name>
    <dbReference type="NCBI Taxonomy" id="2065"/>
    <lineage>
        <taxon>Bacteria</taxon>
        <taxon>Bacillati</taxon>
        <taxon>Actinomycetota</taxon>
        <taxon>Actinomycetes</taxon>
        <taxon>Kitasatosporales</taxon>
        <taxon>Streptomycetaceae</taxon>
        <taxon>Kitasatospora</taxon>
    </lineage>
</organism>
<gene>
    <name evidence="1" type="ORF">Kpho02_10760</name>
</gene>
<comment type="caution">
    <text evidence="1">The sequence shown here is derived from an EMBL/GenBank/DDBJ whole genome shotgun (WGS) entry which is preliminary data.</text>
</comment>
<accession>A0A9W6V113</accession>
<evidence type="ECO:0000313" key="2">
    <source>
        <dbReference type="Proteomes" id="UP001165041"/>
    </source>
</evidence>